<dbReference type="GO" id="GO:0003700">
    <property type="term" value="F:DNA-binding transcription factor activity"/>
    <property type="evidence" value="ECO:0007669"/>
    <property type="project" value="InterPro"/>
</dbReference>
<dbReference type="InterPro" id="IPR036390">
    <property type="entry name" value="WH_DNA-bd_sf"/>
</dbReference>
<evidence type="ECO:0000313" key="4">
    <source>
        <dbReference type="EMBL" id="TQM43754.1"/>
    </source>
</evidence>
<dbReference type="InterPro" id="IPR036388">
    <property type="entry name" value="WH-like_DNA-bd_sf"/>
</dbReference>
<dbReference type="InterPro" id="IPR014036">
    <property type="entry name" value="DeoR-like_C"/>
</dbReference>
<comment type="caution">
    <text evidence="4">The sequence shown here is derived from an EMBL/GenBank/DDBJ whole genome shotgun (WGS) entry which is preliminary data.</text>
</comment>
<dbReference type="Proteomes" id="UP000319818">
    <property type="component" value="Unassembled WGS sequence"/>
</dbReference>
<keyword evidence="5" id="KW-1185">Reference proteome</keyword>
<dbReference type="SUPFAM" id="SSF46785">
    <property type="entry name" value="Winged helix' DNA-binding domain"/>
    <property type="match status" value="1"/>
</dbReference>
<dbReference type="Gene3D" id="3.40.50.1360">
    <property type="match status" value="1"/>
</dbReference>
<dbReference type="InterPro" id="IPR001034">
    <property type="entry name" value="DeoR_HTH"/>
</dbReference>
<evidence type="ECO:0000256" key="1">
    <source>
        <dbReference type="ARBA" id="ARBA00023015"/>
    </source>
</evidence>
<protein>
    <submittedName>
        <fullName evidence="4">DeoR family transcriptional regulator</fullName>
    </submittedName>
</protein>
<dbReference type="PROSITE" id="PS51000">
    <property type="entry name" value="HTH_DEOR_2"/>
    <property type="match status" value="1"/>
</dbReference>
<dbReference type="PANTHER" id="PTHR30363:SF44">
    <property type="entry name" value="AGA OPERON TRANSCRIPTIONAL REPRESSOR-RELATED"/>
    <property type="match status" value="1"/>
</dbReference>
<evidence type="ECO:0000256" key="2">
    <source>
        <dbReference type="ARBA" id="ARBA00023163"/>
    </source>
</evidence>
<dbReference type="InterPro" id="IPR037171">
    <property type="entry name" value="NagB/RpiA_transferase-like"/>
</dbReference>
<dbReference type="SUPFAM" id="SSF100950">
    <property type="entry name" value="NagB/RpiA/CoA transferase-like"/>
    <property type="match status" value="1"/>
</dbReference>
<evidence type="ECO:0000259" key="3">
    <source>
        <dbReference type="PROSITE" id="PS51000"/>
    </source>
</evidence>
<evidence type="ECO:0000313" key="5">
    <source>
        <dbReference type="Proteomes" id="UP000319818"/>
    </source>
</evidence>
<keyword evidence="1" id="KW-0805">Transcription regulation</keyword>
<keyword evidence="2" id="KW-0804">Transcription</keyword>
<dbReference type="SMART" id="SM01134">
    <property type="entry name" value="DeoRC"/>
    <property type="match status" value="1"/>
</dbReference>
<dbReference type="InterPro" id="IPR050313">
    <property type="entry name" value="Carb_Metab_HTH_regulators"/>
</dbReference>
<dbReference type="PRINTS" id="PR00037">
    <property type="entry name" value="HTHLACR"/>
</dbReference>
<dbReference type="PANTHER" id="PTHR30363">
    <property type="entry name" value="HTH-TYPE TRANSCRIPTIONAL REGULATOR SRLR-RELATED"/>
    <property type="match status" value="1"/>
</dbReference>
<feature type="domain" description="HTH deoR-type" evidence="3">
    <location>
        <begin position="3"/>
        <end position="58"/>
    </location>
</feature>
<accession>A0A543GCJ2</accession>
<dbReference type="EMBL" id="VFPH01000001">
    <property type="protein sequence ID" value="TQM43754.1"/>
    <property type="molecule type" value="Genomic_DNA"/>
</dbReference>
<name>A0A543GCJ2_9PSEU</name>
<dbReference type="RefSeq" id="WP_142097755.1">
    <property type="nucleotide sequence ID" value="NZ_VFPH01000001.1"/>
</dbReference>
<dbReference type="Pfam" id="PF00455">
    <property type="entry name" value="DeoRC"/>
    <property type="match status" value="1"/>
</dbReference>
<dbReference type="SMART" id="SM00420">
    <property type="entry name" value="HTH_DEOR"/>
    <property type="match status" value="1"/>
</dbReference>
<sequence length="264" mass="28018">MLAEDRRNRILEQVYAHGSVRTSALVETLDVSEVTVRHDLQELERRGRLVRIRGGATTPGAELGKTTFDARLMRNKSAKERIALTASSMVRGDQTIVLDAGTTVLALAQRLPPVSGLTVVTPALTTAHQLLGVKNVDVVMIGGPVDPDTASVVWPSTTWPAVHASGTTLIVHVSFMGAHGIDPDLDIVDVSTSSAALKQRLIEAGRRVVLLADSSKWGAKGSVKVAPLSAVDVVITDDGVPPHVVEDVRRAGVELLIVEDTSAV</sequence>
<gene>
    <name evidence="4" type="ORF">FB388_1105</name>
</gene>
<dbReference type="Gene3D" id="1.10.10.10">
    <property type="entry name" value="Winged helix-like DNA-binding domain superfamily/Winged helix DNA-binding domain"/>
    <property type="match status" value="1"/>
</dbReference>
<reference evidence="4 5" key="1">
    <citation type="submission" date="2019-06" db="EMBL/GenBank/DDBJ databases">
        <title>Sequencing the genomes of 1000 actinobacteria strains.</title>
        <authorList>
            <person name="Klenk H.-P."/>
        </authorList>
    </citation>
    <scope>NUCLEOTIDE SEQUENCE [LARGE SCALE GENOMIC DNA]</scope>
    <source>
        <strain evidence="4 5">DSM 45511</strain>
    </source>
</reference>
<organism evidence="4 5">
    <name type="scientific">Pseudonocardia cypriaca</name>
    <dbReference type="NCBI Taxonomy" id="882449"/>
    <lineage>
        <taxon>Bacteria</taxon>
        <taxon>Bacillati</taxon>
        <taxon>Actinomycetota</taxon>
        <taxon>Actinomycetes</taxon>
        <taxon>Pseudonocardiales</taxon>
        <taxon>Pseudonocardiaceae</taxon>
        <taxon>Pseudonocardia</taxon>
    </lineage>
</organism>
<dbReference type="AlphaFoldDB" id="A0A543GCJ2"/>
<dbReference type="Pfam" id="PF08220">
    <property type="entry name" value="HTH_DeoR"/>
    <property type="match status" value="1"/>
</dbReference>
<dbReference type="OrthoDB" id="7688673at2"/>
<proteinExistence type="predicted"/>